<dbReference type="Pfam" id="PF09360">
    <property type="entry name" value="zf-CDGSH"/>
    <property type="match status" value="1"/>
</dbReference>
<gene>
    <name evidence="7" type="ORF">PO878_12845</name>
</gene>
<dbReference type="InterPro" id="IPR018967">
    <property type="entry name" value="FeS-contain_CDGSH-typ"/>
</dbReference>
<dbReference type="GO" id="GO:0046872">
    <property type="term" value="F:metal ion binding"/>
    <property type="evidence" value="ECO:0007669"/>
    <property type="project" value="UniProtKB-KW"/>
</dbReference>
<dbReference type="GO" id="GO:0005737">
    <property type="term" value="C:cytoplasm"/>
    <property type="evidence" value="ECO:0007669"/>
    <property type="project" value="UniProtKB-ARBA"/>
</dbReference>
<dbReference type="EMBL" id="CP116942">
    <property type="protein sequence ID" value="WCO65384.1"/>
    <property type="molecule type" value="Genomic_DNA"/>
</dbReference>
<proteinExistence type="predicted"/>
<keyword evidence="8" id="KW-1185">Reference proteome</keyword>
<dbReference type="Proteomes" id="UP001216390">
    <property type="component" value="Chromosome"/>
</dbReference>
<keyword evidence="2" id="KW-0479">Metal-binding</keyword>
<feature type="domain" description="Iron-binding zinc finger CDGSH type" evidence="6">
    <location>
        <begin position="36"/>
        <end position="73"/>
    </location>
</feature>
<evidence type="ECO:0000259" key="6">
    <source>
        <dbReference type="SMART" id="SM00704"/>
    </source>
</evidence>
<dbReference type="RefSeq" id="WP_272734909.1">
    <property type="nucleotide sequence ID" value="NZ_CP116942.1"/>
</dbReference>
<dbReference type="InterPro" id="IPR042216">
    <property type="entry name" value="MitoNEET_CISD"/>
</dbReference>
<dbReference type="Gene3D" id="3.40.5.90">
    <property type="entry name" value="CDGSH iron-sulfur domain, mitoNEET-type"/>
    <property type="match status" value="1"/>
</dbReference>
<evidence type="ECO:0000256" key="1">
    <source>
        <dbReference type="ARBA" id="ARBA00022714"/>
    </source>
</evidence>
<evidence type="ECO:0000256" key="5">
    <source>
        <dbReference type="SAM" id="MobiDB-lite"/>
    </source>
</evidence>
<accession>A0AAE9Y6W6</accession>
<evidence type="ECO:0000313" key="7">
    <source>
        <dbReference type="EMBL" id="WCO65384.1"/>
    </source>
</evidence>
<keyword evidence="3" id="KW-0408">Iron</keyword>
<evidence type="ECO:0000256" key="3">
    <source>
        <dbReference type="ARBA" id="ARBA00023004"/>
    </source>
</evidence>
<sequence length="85" mass="8592">MADAADPSDPPPTVPAPSVTPRRDGPVVVEGDITLVAPDGTTTECTGRTFLCRCGASAAKPLCDGTHKRIGFTAPGVAPPRKPGP</sequence>
<evidence type="ECO:0000256" key="2">
    <source>
        <dbReference type="ARBA" id="ARBA00022723"/>
    </source>
</evidence>
<feature type="region of interest" description="Disordered" evidence="5">
    <location>
        <begin position="1"/>
        <end position="26"/>
    </location>
</feature>
<reference evidence="7" key="1">
    <citation type="submission" date="2023-01" db="EMBL/GenBank/DDBJ databases">
        <title>The diversity of Class Acidimicrobiia in South China Sea sediment environments and the proposal of Iamia marina sp. nov., a novel species of the genus Iamia.</title>
        <authorList>
            <person name="He Y."/>
            <person name="Tian X."/>
        </authorList>
    </citation>
    <scope>NUCLEOTIDE SEQUENCE</scope>
    <source>
        <strain evidence="7">DSM 19957</strain>
    </source>
</reference>
<dbReference type="AlphaFoldDB" id="A0AAE9Y6W6"/>
<evidence type="ECO:0000256" key="4">
    <source>
        <dbReference type="ARBA" id="ARBA00023014"/>
    </source>
</evidence>
<evidence type="ECO:0000313" key="8">
    <source>
        <dbReference type="Proteomes" id="UP001216390"/>
    </source>
</evidence>
<keyword evidence="4" id="KW-0411">Iron-sulfur</keyword>
<keyword evidence="1" id="KW-0001">2Fe-2S</keyword>
<dbReference type="GO" id="GO:0051537">
    <property type="term" value="F:2 iron, 2 sulfur cluster binding"/>
    <property type="evidence" value="ECO:0007669"/>
    <property type="project" value="UniProtKB-KW"/>
</dbReference>
<protein>
    <submittedName>
        <fullName evidence="7">CDGSH iron-sulfur domain-containing protein</fullName>
    </submittedName>
</protein>
<organism evidence="7 8">
    <name type="scientific">Iamia majanohamensis</name>
    <dbReference type="NCBI Taxonomy" id="467976"/>
    <lineage>
        <taxon>Bacteria</taxon>
        <taxon>Bacillati</taxon>
        <taxon>Actinomycetota</taxon>
        <taxon>Acidimicrobiia</taxon>
        <taxon>Acidimicrobiales</taxon>
        <taxon>Iamiaceae</taxon>
        <taxon>Iamia</taxon>
    </lineage>
</organism>
<name>A0AAE9Y6W6_9ACTN</name>
<dbReference type="SMART" id="SM00704">
    <property type="entry name" value="ZnF_CDGSH"/>
    <property type="match status" value="1"/>
</dbReference>
<dbReference type="KEGG" id="ima:PO878_12845"/>